<evidence type="ECO:0000256" key="2">
    <source>
        <dbReference type="ARBA" id="ARBA00022692"/>
    </source>
</evidence>
<reference evidence="9" key="1">
    <citation type="journal article" date="2017" name="Genome Biol. Evol.">
        <title>The complete genome sequence of the phytopathogenic fungus Sclerotinia sclerotiorum reveals insights into the genome architecture of broad host range pathogens.</title>
        <authorList>
            <person name="Derbyshire M."/>
            <person name="Denton-Giles M."/>
            <person name="Hegedus D."/>
            <person name="Seifbarghy S."/>
            <person name="Rollins J."/>
            <person name="van Kan J."/>
            <person name="Seidl M.F."/>
            <person name="Faino L."/>
            <person name="Mbengue M."/>
            <person name="Navaud O."/>
            <person name="Raffaele S."/>
            <person name="Hammond-Kosack K."/>
            <person name="Heard S."/>
            <person name="Oliver R."/>
        </authorList>
    </citation>
    <scope>NUCLEOTIDE SEQUENCE [LARGE SCALE GENOMIC DNA]</scope>
    <source>
        <strain evidence="9">ATCC 18683 / 1980 / Ss-1</strain>
    </source>
</reference>
<evidence type="ECO:0000256" key="6">
    <source>
        <dbReference type="ARBA" id="ARBA00037847"/>
    </source>
</evidence>
<dbReference type="InterPro" id="IPR008547">
    <property type="entry name" value="DUF829_TMEM53"/>
</dbReference>
<sequence>MAQTKPKPLSAFTKLSPCVYLYEPSTTASTTPLPGHPTTILLCSWNNAAPKHISYYTTYYTNLFPSSRIVLCTMKTSQFLLQSEARRRKDVAPAIDALFSGSPDGSERLLAHCISNGGGKRLYGVTGLYYSLKGKPLPISTIIYDSCPSLPWFKRDLHALLHVPGAKLPWLLYIPLAILAVLTASILYFIVHCCPHWVWRDLVRGPLEGLNDERLVSKRATRGYIYSEEDDVIEYTDVEEHGEIGKQKGYRVERVKMVGGKHAQMFRGQGGEEVYWGFVKKSWADGLGGN</sequence>
<feature type="transmembrane region" description="Helical" evidence="7">
    <location>
        <begin position="170"/>
        <end position="191"/>
    </location>
</feature>
<evidence type="ECO:0000313" key="8">
    <source>
        <dbReference type="EMBL" id="APA15526.1"/>
    </source>
</evidence>
<dbReference type="OrthoDB" id="77878at2759"/>
<dbReference type="PANTHER" id="PTHR12265">
    <property type="entry name" value="TRANSMEMBRANE PROTEIN 53"/>
    <property type="match status" value="1"/>
</dbReference>
<keyword evidence="2 7" id="KW-0812">Transmembrane</keyword>
<keyword evidence="3 7" id="KW-1133">Transmembrane helix</keyword>
<keyword evidence="5" id="KW-0539">Nucleus</keyword>
<dbReference type="OMA" id="LCSWNNA"/>
<dbReference type="AlphaFoldDB" id="A0A1D9QKR6"/>
<dbReference type="KEGG" id="ssl:SS1G_13477"/>
<dbReference type="VEuPathDB" id="FungiDB:sscle_15g102960"/>
<evidence type="ECO:0000256" key="5">
    <source>
        <dbReference type="ARBA" id="ARBA00023242"/>
    </source>
</evidence>
<organism evidence="8 9">
    <name type="scientific">Sclerotinia sclerotiorum (strain ATCC 18683 / 1980 / Ss-1)</name>
    <name type="common">White mold</name>
    <name type="synonym">Whetzelinia sclerotiorum</name>
    <dbReference type="NCBI Taxonomy" id="665079"/>
    <lineage>
        <taxon>Eukaryota</taxon>
        <taxon>Fungi</taxon>
        <taxon>Dikarya</taxon>
        <taxon>Ascomycota</taxon>
        <taxon>Pezizomycotina</taxon>
        <taxon>Leotiomycetes</taxon>
        <taxon>Helotiales</taxon>
        <taxon>Sclerotiniaceae</taxon>
        <taxon>Sclerotinia</taxon>
    </lineage>
</organism>
<evidence type="ECO:0000256" key="4">
    <source>
        <dbReference type="ARBA" id="ARBA00023136"/>
    </source>
</evidence>
<evidence type="ECO:0000256" key="3">
    <source>
        <dbReference type="ARBA" id="ARBA00022989"/>
    </source>
</evidence>
<proteinExistence type="predicted"/>
<evidence type="ECO:0000256" key="1">
    <source>
        <dbReference type="ARBA" id="ARBA00004126"/>
    </source>
</evidence>
<evidence type="ECO:0000313" key="9">
    <source>
        <dbReference type="Proteomes" id="UP000177798"/>
    </source>
</evidence>
<evidence type="ECO:0000256" key="7">
    <source>
        <dbReference type="SAM" id="Phobius"/>
    </source>
</evidence>
<name>A0A1D9QKR6_SCLS1</name>
<dbReference type="Proteomes" id="UP000177798">
    <property type="component" value="Chromosome 15"/>
</dbReference>
<keyword evidence="4 7" id="KW-0472">Membrane</keyword>
<protein>
    <recommendedName>
        <fullName evidence="10">Indole-diterpene biosynthesis protein PaxU</fullName>
    </recommendedName>
</protein>
<gene>
    <name evidence="8" type="ORF">sscle_15g102960</name>
</gene>
<evidence type="ECO:0008006" key="10">
    <source>
        <dbReference type="Google" id="ProtNLM"/>
    </source>
</evidence>
<dbReference type="PANTHER" id="PTHR12265:SF30">
    <property type="entry name" value="TRANSMEMBRANE PROTEIN 53"/>
    <property type="match status" value="1"/>
</dbReference>
<dbReference type="EMBL" id="CP017828">
    <property type="protein sequence ID" value="APA15526.1"/>
    <property type="molecule type" value="Genomic_DNA"/>
</dbReference>
<dbReference type="GO" id="GO:0031965">
    <property type="term" value="C:nuclear membrane"/>
    <property type="evidence" value="ECO:0007669"/>
    <property type="project" value="UniProtKB-SubCell"/>
</dbReference>
<dbReference type="RefSeq" id="XP_001585593.1">
    <property type="nucleotide sequence ID" value="XM_001585543.1"/>
</dbReference>
<comment type="subcellular location">
    <subcellularLocation>
        <location evidence="6">Endomembrane system</location>
        <topology evidence="6">Single-pass membrane protein</topology>
    </subcellularLocation>
    <subcellularLocation>
        <location evidence="1">Nucleus membrane</location>
    </subcellularLocation>
</comment>
<dbReference type="Pfam" id="PF05705">
    <property type="entry name" value="DUF829"/>
    <property type="match status" value="1"/>
</dbReference>
<accession>A0A1D9QKR6</accession>